<evidence type="ECO:0000259" key="5">
    <source>
        <dbReference type="Pfam" id="PF13087"/>
    </source>
</evidence>
<dbReference type="InterPro" id="IPR050534">
    <property type="entry name" value="Coronavir_polyprotein_1ab"/>
</dbReference>
<keyword evidence="1" id="KW-0547">Nucleotide-binding</keyword>
<dbReference type="Gene3D" id="3.40.50.300">
    <property type="entry name" value="P-loop containing nucleotide triphosphate hydrolases"/>
    <property type="match status" value="1"/>
</dbReference>
<sequence>MVPHRAQRAALRHAFPELCVIDPATGLPARSAVDTVERFQGGERTVVLVSATESDRGYLLAPAGFLLDPRRLTVAVSRAKQKMILVASRNVFSLFSPDDETFTNALLWKNLLTRTCVNPFWSGSRDGIPVRVWGGC</sequence>
<keyword evidence="7" id="KW-1185">Reference proteome</keyword>
<gene>
    <name evidence="6" type="ORF">FRUB_08277</name>
</gene>
<dbReference type="InterPro" id="IPR041679">
    <property type="entry name" value="DNA2/NAM7-like_C"/>
</dbReference>
<feature type="domain" description="DNA2/NAM7 helicase-like C-terminal" evidence="5">
    <location>
        <begin position="3"/>
        <end position="89"/>
    </location>
</feature>
<dbReference type="EMBL" id="NIDE01000017">
    <property type="protein sequence ID" value="OWK35714.1"/>
    <property type="molecule type" value="Genomic_DNA"/>
</dbReference>
<dbReference type="SUPFAM" id="SSF52540">
    <property type="entry name" value="P-loop containing nucleoside triphosphate hydrolases"/>
    <property type="match status" value="1"/>
</dbReference>
<evidence type="ECO:0000256" key="3">
    <source>
        <dbReference type="ARBA" id="ARBA00022806"/>
    </source>
</evidence>
<dbReference type="GO" id="GO:0016787">
    <property type="term" value="F:hydrolase activity"/>
    <property type="evidence" value="ECO:0007669"/>
    <property type="project" value="UniProtKB-KW"/>
</dbReference>
<keyword evidence="4" id="KW-0067">ATP-binding</keyword>
<dbReference type="Pfam" id="PF13087">
    <property type="entry name" value="AAA_12"/>
    <property type="match status" value="1"/>
</dbReference>
<evidence type="ECO:0000313" key="6">
    <source>
        <dbReference type="EMBL" id="OWK35714.1"/>
    </source>
</evidence>
<evidence type="ECO:0000256" key="2">
    <source>
        <dbReference type="ARBA" id="ARBA00022801"/>
    </source>
</evidence>
<reference evidence="7" key="1">
    <citation type="submission" date="2017-06" db="EMBL/GenBank/DDBJ databases">
        <title>Genome analysis of Fimbriiglobus ruber SP5, the first member of the order Planctomycetales with confirmed chitinolytic capability.</title>
        <authorList>
            <person name="Ravin N.V."/>
            <person name="Rakitin A.L."/>
            <person name="Ivanova A.A."/>
            <person name="Beletsky A.V."/>
            <person name="Kulichevskaya I.S."/>
            <person name="Mardanov A.V."/>
            <person name="Dedysh S.N."/>
        </authorList>
    </citation>
    <scope>NUCLEOTIDE SEQUENCE [LARGE SCALE GENOMIC DNA]</scope>
    <source>
        <strain evidence="7">SP5</strain>
    </source>
</reference>
<keyword evidence="3 6" id="KW-0347">Helicase</keyword>
<dbReference type="InterPro" id="IPR027417">
    <property type="entry name" value="P-loop_NTPase"/>
</dbReference>
<dbReference type="Proteomes" id="UP000214646">
    <property type="component" value="Unassembled WGS sequence"/>
</dbReference>
<dbReference type="PANTHER" id="PTHR43788:SF8">
    <property type="entry name" value="DNA-BINDING PROTEIN SMUBP-2"/>
    <property type="match status" value="1"/>
</dbReference>
<evidence type="ECO:0000313" key="7">
    <source>
        <dbReference type="Proteomes" id="UP000214646"/>
    </source>
</evidence>
<dbReference type="AlphaFoldDB" id="A0A225D7U3"/>
<protein>
    <submittedName>
        <fullName evidence="6">Superfamily I DNA and RNA helicases and helicase subunits-like</fullName>
    </submittedName>
</protein>
<keyword evidence="2" id="KW-0378">Hydrolase</keyword>
<name>A0A225D7U3_9BACT</name>
<evidence type="ECO:0000256" key="1">
    <source>
        <dbReference type="ARBA" id="ARBA00022741"/>
    </source>
</evidence>
<dbReference type="GO" id="GO:0005524">
    <property type="term" value="F:ATP binding"/>
    <property type="evidence" value="ECO:0007669"/>
    <property type="project" value="UniProtKB-KW"/>
</dbReference>
<dbReference type="PANTHER" id="PTHR43788">
    <property type="entry name" value="DNA2/NAM7 HELICASE FAMILY MEMBER"/>
    <property type="match status" value="1"/>
</dbReference>
<comment type="caution">
    <text evidence="6">The sequence shown here is derived from an EMBL/GenBank/DDBJ whole genome shotgun (WGS) entry which is preliminary data.</text>
</comment>
<proteinExistence type="predicted"/>
<evidence type="ECO:0000256" key="4">
    <source>
        <dbReference type="ARBA" id="ARBA00022840"/>
    </source>
</evidence>
<dbReference type="GO" id="GO:0043139">
    <property type="term" value="F:5'-3' DNA helicase activity"/>
    <property type="evidence" value="ECO:0007669"/>
    <property type="project" value="TreeGrafter"/>
</dbReference>
<accession>A0A225D7U3</accession>
<organism evidence="6 7">
    <name type="scientific">Fimbriiglobus ruber</name>
    <dbReference type="NCBI Taxonomy" id="1908690"/>
    <lineage>
        <taxon>Bacteria</taxon>
        <taxon>Pseudomonadati</taxon>
        <taxon>Planctomycetota</taxon>
        <taxon>Planctomycetia</taxon>
        <taxon>Gemmatales</taxon>
        <taxon>Gemmataceae</taxon>
        <taxon>Fimbriiglobus</taxon>
    </lineage>
</organism>